<keyword evidence="1" id="KW-1185">Reference proteome</keyword>
<organism evidence="1 2">
    <name type="scientific">Ascaris lumbricoides</name>
    <name type="common">Giant roundworm</name>
    <dbReference type="NCBI Taxonomy" id="6252"/>
    <lineage>
        <taxon>Eukaryota</taxon>
        <taxon>Metazoa</taxon>
        <taxon>Ecdysozoa</taxon>
        <taxon>Nematoda</taxon>
        <taxon>Chromadorea</taxon>
        <taxon>Rhabditida</taxon>
        <taxon>Spirurina</taxon>
        <taxon>Ascaridomorpha</taxon>
        <taxon>Ascaridoidea</taxon>
        <taxon>Ascarididae</taxon>
        <taxon>Ascaris</taxon>
    </lineage>
</organism>
<name>A0A0M3HUK0_ASCLU</name>
<reference evidence="2" key="1">
    <citation type="submission" date="2017-02" db="UniProtKB">
        <authorList>
            <consortium name="WormBaseParasite"/>
        </authorList>
    </citation>
    <scope>IDENTIFICATION</scope>
</reference>
<sequence>MMSTRLAPVGRAAVEQEPLLLSHTHSTRTLVLHRPLTSLSLRSPHPAYCSSRCTAATLKPRLLKIVARAYANAAGWMSAGGRRERTPIQA</sequence>
<dbReference type="WBParaSite" id="ALUE_0000648101-mRNA-1">
    <property type="protein sequence ID" value="ALUE_0000648101-mRNA-1"/>
    <property type="gene ID" value="ALUE_0000648101"/>
</dbReference>
<evidence type="ECO:0000313" key="2">
    <source>
        <dbReference type="WBParaSite" id="ALUE_0000648101-mRNA-1"/>
    </source>
</evidence>
<protein>
    <submittedName>
        <fullName evidence="2">Uncharacterized protein</fullName>
    </submittedName>
</protein>
<dbReference type="AlphaFoldDB" id="A0A0M3HUK0"/>
<accession>A0A0M3HUK0</accession>
<evidence type="ECO:0000313" key="1">
    <source>
        <dbReference type="Proteomes" id="UP000036681"/>
    </source>
</evidence>
<dbReference type="Proteomes" id="UP000036681">
    <property type="component" value="Unplaced"/>
</dbReference>
<proteinExistence type="predicted"/>